<protein>
    <recommendedName>
        <fullName evidence="3 12">Ribonucleoside-diphosphate reductase</fullName>
        <ecNumber evidence="3 12">1.17.4.1</ecNumber>
    </recommendedName>
</protein>
<evidence type="ECO:0000259" key="14">
    <source>
        <dbReference type="PROSITE" id="PS51161"/>
    </source>
</evidence>
<reference evidence="15" key="1">
    <citation type="submission" date="2020-06" db="EMBL/GenBank/DDBJ databases">
        <authorList>
            <consortium name="Plant Systems Biology data submission"/>
        </authorList>
    </citation>
    <scope>NUCLEOTIDE SEQUENCE</scope>
    <source>
        <strain evidence="15">D6</strain>
    </source>
</reference>
<comment type="similarity">
    <text evidence="1 12">Belongs to the ribonucleoside diphosphate reductase large chain family.</text>
</comment>
<evidence type="ECO:0000256" key="6">
    <source>
        <dbReference type="ARBA" id="ARBA00022840"/>
    </source>
</evidence>
<dbReference type="GO" id="GO:0005971">
    <property type="term" value="C:ribonucleoside-diphosphate reductase complex"/>
    <property type="evidence" value="ECO:0007669"/>
    <property type="project" value="TreeGrafter"/>
</dbReference>
<sequence length="811" mass="90840">MSYVMKRDGRRESVHFDKITIRIKQLCGGLNVKHVDPVVISQKVIQGVYPGVTTSELDELAAETAASFATQHPDYSILAARISVSNLHKMTEGTFSELIEAFHKFIHPKTGAPAPLVSDETYNIVMNNKDTLNNAIDHNRDFEYDYFGFKTLEKSYLLKMNGKISERPQLMLMRVAIGIHGDNIDDAIETYNLLSQRYFTHATPTLFNAGTCMPQMSSCFLLTMKADSIDGIYETLKNSAIISKYAGGIGLAIHNIRASSSYIRGTNGSSNGIVPMLRVFNNTARYVDQGGGKRKGSIAIYLEPWHADIYAFLDLRKNHGNESDRARDLFYALWVPDLFMERVKANGDWSLMCPDECPGLSDCFGDEFVVLYEKYERDGKARQTVKAQQLWFAILDAQVETGTPYMLFKDHCNRKSNQQNLGTIKCSNLCTEIVEYTAPDEAAVCNLASISLSKLVTPATDYEAGKFDFDKLKEIAMVVTKNLNRIIDRNFYPIPEAKKSNLRHRPIGIGVQGLADAFMLLKIPFDSPIARQLNKDIFETIYFGACTASCDLAAVDGPYETYEGSPASKGKLQFDLWDVTPESGRWDWDGLKEKIAEHGMRNSLLVAPMPTASTAQILGNNESTEPFTSNMYNRRVLAGEFTVVNKHLLRELTSKGLWTEKVRNRIIADRGSVQNVFDIPQNIREIYKTVWEIPQRSVLDMAADRAPYICQSQSLNVHIADPNSSKLTSMHFYAWKKGLKTGMYYLRTQPKADAIQFTVDQEKLAADTRTSSASPPKMEKENGAIFVKGSPQGIKGLDTQDDEDECLNCGA</sequence>
<evidence type="ECO:0000256" key="4">
    <source>
        <dbReference type="ARBA" id="ARBA00022533"/>
    </source>
</evidence>
<evidence type="ECO:0000256" key="12">
    <source>
        <dbReference type="RuleBase" id="RU003410"/>
    </source>
</evidence>
<keyword evidence="7 12" id="KW-0560">Oxidoreductase</keyword>
<dbReference type="Gene3D" id="3.20.70.20">
    <property type="match status" value="1"/>
</dbReference>
<feature type="region of interest" description="Disordered" evidence="13">
    <location>
        <begin position="767"/>
        <end position="811"/>
    </location>
</feature>
<dbReference type="OrthoDB" id="3000483at2759"/>
<evidence type="ECO:0000256" key="5">
    <source>
        <dbReference type="ARBA" id="ARBA00022741"/>
    </source>
</evidence>
<evidence type="ECO:0000256" key="3">
    <source>
        <dbReference type="ARBA" id="ARBA00012274"/>
    </source>
</evidence>
<dbReference type="InterPro" id="IPR013346">
    <property type="entry name" value="NrdE_NrdA_C"/>
</dbReference>
<evidence type="ECO:0000256" key="9">
    <source>
        <dbReference type="ARBA" id="ARBA00024942"/>
    </source>
</evidence>
<dbReference type="CDD" id="cd01679">
    <property type="entry name" value="RNR_I"/>
    <property type="match status" value="1"/>
</dbReference>
<comment type="caution">
    <text evidence="15">The sequence shown here is derived from an EMBL/GenBank/DDBJ whole genome shotgun (WGS) entry which is preliminary data.</text>
</comment>
<dbReference type="PRINTS" id="PR01183">
    <property type="entry name" value="RIBORDTASEM1"/>
</dbReference>
<evidence type="ECO:0000256" key="1">
    <source>
        <dbReference type="ARBA" id="ARBA00010406"/>
    </source>
</evidence>
<dbReference type="PANTHER" id="PTHR11573">
    <property type="entry name" value="RIBONUCLEOSIDE-DIPHOSPHATE REDUCTASE LARGE CHAIN"/>
    <property type="match status" value="1"/>
</dbReference>
<evidence type="ECO:0000256" key="8">
    <source>
        <dbReference type="ARBA" id="ARBA00023116"/>
    </source>
</evidence>
<dbReference type="NCBIfam" id="TIGR02506">
    <property type="entry name" value="NrdE_NrdA"/>
    <property type="match status" value="1"/>
</dbReference>
<keyword evidence="16" id="KW-1185">Reference proteome</keyword>
<dbReference type="InterPro" id="IPR013509">
    <property type="entry name" value="RNR_lsu_N"/>
</dbReference>
<dbReference type="PROSITE" id="PS00089">
    <property type="entry name" value="RIBORED_LARGE"/>
    <property type="match status" value="1"/>
</dbReference>
<evidence type="ECO:0000256" key="11">
    <source>
        <dbReference type="PROSITE-ProRule" id="PRU00492"/>
    </source>
</evidence>
<accession>A0A9N8DYV9</accession>
<evidence type="ECO:0000256" key="2">
    <source>
        <dbReference type="ARBA" id="ARBA00011771"/>
    </source>
</evidence>
<dbReference type="GO" id="GO:0009263">
    <property type="term" value="P:deoxyribonucleotide biosynthetic process"/>
    <property type="evidence" value="ECO:0007669"/>
    <property type="project" value="UniProtKB-KW"/>
</dbReference>
<dbReference type="InterPro" id="IPR039718">
    <property type="entry name" value="Rrm1"/>
</dbReference>
<dbReference type="Pfam" id="PF02867">
    <property type="entry name" value="Ribonuc_red_lgC"/>
    <property type="match status" value="1"/>
</dbReference>
<dbReference type="Pfam" id="PF03477">
    <property type="entry name" value="ATP-cone"/>
    <property type="match status" value="1"/>
</dbReference>
<dbReference type="FunFam" id="3.20.70.20:FF:000010">
    <property type="entry name" value="Ribonucleoside-diphosphate reductase"/>
    <property type="match status" value="1"/>
</dbReference>
<comment type="function">
    <text evidence="9 12">Provides the precursors necessary for DNA synthesis. Catalyzes the biosynthesis of deoxyribonucleotides from the corresponding ribonucleotides.</text>
</comment>
<dbReference type="GO" id="GO:0005524">
    <property type="term" value="F:ATP binding"/>
    <property type="evidence" value="ECO:0007669"/>
    <property type="project" value="UniProtKB-UniRule"/>
</dbReference>
<keyword evidence="4" id="KW-0021">Allosteric enzyme</keyword>
<dbReference type="AlphaFoldDB" id="A0A9N8DYV9"/>
<name>A0A9N8DYV9_9STRA</name>
<dbReference type="PROSITE" id="PS51161">
    <property type="entry name" value="ATP_CONE"/>
    <property type="match status" value="1"/>
</dbReference>
<comment type="catalytic activity">
    <reaction evidence="10 12">
        <text>a 2'-deoxyribonucleoside 5'-diphosphate + [thioredoxin]-disulfide + H2O = a ribonucleoside 5'-diphosphate + [thioredoxin]-dithiol</text>
        <dbReference type="Rhea" id="RHEA:23252"/>
        <dbReference type="Rhea" id="RHEA-COMP:10698"/>
        <dbReference type="Rhea" id="RHEA-COMP:10700"/>
        <dbReference type="ChEBI" id="CHEBI:15377"/>
        <dbReference type="ChEBI" id="CHEBI:29950"/>
        <dbReference type="ChEBI" id="CHEBI:50058"/>
        <dbReference type="ChEBI" id="CHEBI:57930"/>
        <dbReference type="ChEBI" id="CHEBI:73316"/>
        <dbReference type="EC" id="1.17.4.1"/>
    </reaction>
</comment>
<keyword evidence="5 11" id="KW-0547">Nucleotide-binding</keyword>
<keyword evidence="8 12" id="KW-0215">Deoxyribonucleotide synthesis</keyword>
<feature type="compositionally biased region" description="Acidic residues" evidence="13">
    <location>
        <begin position="799"/>
        <end position="811"/>
    </location>
</feature>
<dbReference type="Pfam" id="PF00317">
    <property type="entry name" value="Ribonuc_red_lgN"/>
    <property type="match status" value="1"/>
</dbReference>
<dbReference type="SUPFAM" id="SSF51998">
    <property type="entry name" value="PFL-like glycyl radical enzymes"/>
    <property type="match status" value="1"/>
</dbReference>
<gene>
    <name evidence="15" type="ORF">SEMRO_399_G134840.1</name>
</gene>
<evidence type="ECO:0000313" key="15">
    <source>
        <dbReference type="EMBL" id="CAB9509654.1"/>
    </source>
</evidence>
<dbReference type="EC" id="1.17.4.1" evidence="3 12"/>
<dbReference type="Proteomes" id="UP001153069">
    <property type="component" value="Unassembled WGS sequence"/>
</dbReference>
<feature type="domain" description="ATP-cone" evidence="14">
    <location>
        <begin position="2"/>
        <end position="93"/>
    </location>
</feature>
<evidence type="ECO:0000256" key="13">
    <source>
        <dbReference type="SAM" id="MobiDB-lite"/>
    </source>
</evidence>
<evidence type="ECO:0000256" key="7">
    <source>
        <dbReference type="ARBA" id="ARBA00023002"/>
    </source>
</evidence>
<dbReference type="InterPro" id="IPR008926">
    <property type="entry name" value="RNR_R1-su_N"/>
</dbReference>
<evidence type="ECO:0000313" key="16">
    <source>
        <dbReference type="Proteomes" id="UP001153069"/>
    </source>
</evidence>
<organism evidence="15 16">
    <name type="scientific">Seminavis robusta</name>
    <dbReference type="NCBI Taxonomy" id="568900"/>
    <lineage>
        <taxon>Eukaryota</taxon>
        <taxon>Sar</taxon>
        <taxon>Stramenopiles</taxon>
        <taxon>Ochrophyta</taxon>
        <taxon>Bacillariophyta</taxon>
        <taxon>Bacillariophyceae</taxon>
        <taxon>Bacillariophycidae</taxon>
        <taxon>Naviculales</taxon>
        <taxon>Naviculaceae</taxon>
        <taxon>Seminavis</taxon>
    </lineage>
</organism>
<proteinExistence type="inferred from homology"/>
<dbReference type="InterPro" id="IPR000788">
    <property type="entry name" value="RNR_lg_C"/>
</dbReference>
<dbReference type="InterPro" id="IPR005144">
    <property type="entry name" value="ATP-cone_dom"/>
</dbReference>
<dbReference type="EMBL" id="CAICTM010000398">
    <property type="protein sequence ID" value="CAB9509654.1"/>
    <property type="molecule type" value="Genomic_DNA"/>
</dbReference>
<dbReference type="GO" id="GO:0004748">
    <property type="term" value="F:ribonucleoside-diphosphate reductase activity, thioredoxin disulfide as acceptor"/>
    <property type="evidence" value="ECO:0007669"/>
    <property type="project" value="UniProtKB-EC"/>
</dbReference>
<comment type="subunit">
    <text evidence="2">Heterodimer of a large and a small subunit.</text>
</comment>
<dbReference type="PANTHER" id="PTHR11573:SF6">
    <property type="entry name" value="RIBONUCLEOSIDE-DIPHOSPHATE REDUCTASE LARGE SUBUNIT"/>
    <property type="match status" value="1"/>
</dbReference>
<dbReference type="SUPFAM" id="SSF48168">
    <property type="entry name" value="R1 subunit of ribonucleotide reductase, N-terminal domain"/>
    <property type="match status" value="1"/>
</dbReference>
<evidence type="ECO:0000256" key="10">
    <source>
        <dbReference type="ARBA" id="ARBA00047754"/>
    </source>
</evidence>
<keyword evidence="6 11" id="KW-0067">ATP-binding</keyword>